<dbReference type="RefSeq" id="WP_014569640.1">
    <property type="nucleotide sequence ID" value="NC_013198.1"/>
</dbReference>
<dbReference type="Proteomes" id="UP000002067">
    <property type="component" value="Chromosome"/>
</dbReference>
<accession>A0A7S7FPZ4</accession>
<name>A0A7S7FPZ4_LACRG</name>
<evidence type="ECO:0000313" key="1">
    <source>
        <dbReference type="EMBL" id="BAI41878.1"/>
    </source>
</evidence>
<dbReference type="KEGG" id="lrg:LRHM_1351"/>
<sequence>MENKGVNLTTYWKYLNTIVVLIVFFLISLIFASHTMIQTLLGVGSLAWFLFFLIREIYLNNRRTQRTRFQVRLSHGLIVLGLLLFNTSVHQTVISTFGQTDMIQFWGEHEAAIHMNGRAYHLIWTKRSFHSTTYFYNLYERRGLFFYRVNSEVMSWTINPPEQRDYGAVRTFLYHGEEQGVK</sequence>
<reference evidence="1 2" key="1">
    <citation type="journal article" date="2009" name="J. Bacteriol.">
        <title>Complete genome sequence of the probiotic Lactobacillus rhamnosus ATCC 53103.</title>
        <authorList>
            <person name="Morita H."/>
            <person name="Toh H."/>
            <person name="Oshima K."/>
            <person name="Murakami M."/>
            <person name="Taylor T.D."/>
            <person name="Igimi S."/>
            <person name="Hattori M."/>
        </authorList>
    </citation>
    <scope>NUCLEOTIDE SEQUENCE [LARGE SCALE GENOMIC DNA]</scope>
    <source>
        <strain evidence="2">ATCC 53103 / LMG 18243 / GG [Tokyo]</strain>
    </source>
</reference>
<organism evidence="1 2">
    <name type="scientific">Lacticaseibacillus rhamnosus (strain ATCC 53103 / LMG 18243 / GG)</name>
    <name type="common">Lactobacillus rhamnosus</name>
    <dbReference type="NCBI Taxonomy" id="568703"/>
    <lineage>
        <taxon>Bacteria</taxon>
        <taxon>Bacillati</taxon>
        <taxon>Bacillota</taxon>
        <taxon>Bacilli</taxon>
        <taxon>Lactobacillales</taxon>
        <taxon>Lactobacillaceae</taxon>
        <taxon>Lacticaseibacillus</taxon>
    </lineage>
</organism>
<dbReference type="EMBL" id="AP011548">
    <property type="protein sequence ID" value="BAI41878.1"/>
    <property type="molecule type" value="Genomic_DNA"/>
</dbReference>
<protein>
    <submittedName>
        <fullName evidence="1">Uncharacterized protein</fullName>
    </submittedName>
</protein>
<evidence type="ECO:0000313" key="2">
    <source>
        <dbReference type="Proteomes" id="UP000002067"/>
    </source>
</evidence>
<proteinExistence type="predicted"/>
<dbReference type="AlphaFoldDB" id="A0A7S7FPZ4"/>
<gene>
    <name evidence="1" type="ordered locus">LRHM_1351</name>
</gene>